<feature type="domain" description="Baseplate protein J-like barrel" evidence="1">
    <location>
        <begin position="117"/>
        <end position="196"/>
    </location>
</feature>
<protein>
    <submittedName>
        <fullName evidence="2">Uncharacterized homolog of phage Mu protein gp47</fullName>
    </submittedName>
</protein>
<evidence type="ECO:0000313" key="3">
    <source>
        <dbReference type="Proteomes" id="UP000377798"/>
    </source>
</evidence>
<sequence>MDNCKDGLCMIGNVQEIDNSKYGLSKYGFRRKLFPECLADRIARAKKVFGVNIDTSETSFLGKLIRNLSWDEAYLWELAEDVYNSPFVNSAQGTALDNVGMYLTISRRPATKSKVLLKIYGDKGTKIPKGFQVATKDNVLFETLEEATIAGESVEVPAVSLGAGKGNNVPEETITEIINPTFGIDRVVNVDKAEGGLDLETDNEFRERYKKSYSRVGGSTVPAIRAALLDIDKVVDCEVRENVTMETMGGIPPKSVAAYVYGGEDQEVAQAIFENKAAGIQAFGSKIVKVTDDKGESHSIGFTRAQVQDVWVKLVITKDKDYKGDQAVKRAILNYIGGKDLDGIEYPGLKLGEDVIQSKVLGRVMCMGGVADIEVFISTNNRDWKKTNIEIAKATIAKTGPEKVVIEYVS</sequence>
<reference evidence="2 3" key="1">
    <citation type="submission" date="2019-02" db="EMBL/GenBank/DDBJ databases">
        <authorList>
            <consortium name="Pathogen Informatics"/>
        </authorList>
    </citation>
    <scope>NUCLEOTIDE SEQUENCE [LARGE SCALE GENOMIC DNA]</scope>
    <source>
        <strain evidence="2 3">3012STDY7089603</strain>
    </source>
</reference>
<keyword evidence="3" id="KW-1185">Reference proteome</keyword>
<dbReference type="RefSeq" id="WP_258182339.1">
    <property type="nucleotide sequence ID" value="NZ_CAACYI010000001.1"/>
</dbReference>
<dbReference type="InterPro" id="IPR006949">
    <property type="entry name" value="Barrel_Baseplate_J-like"/>
</dbReference>
<accession>A0A8H2QYX0</accession>
<dbReference type="PANTHER" id="PTHR37829">
    <property type="entry name" value="PHAGE-LIKE ELEMENT PBSX PROTEIN XKDT"/>
    <property type="match status" value="1"/>
</dbReference>
<dbReference type="Proteomes" id="UP000377798">
    <property type="component" value="Unassembled WGS sequence"/>
</dbReference>
<dbReference type="Pfam" id="PF04865">
    <property type="entry name" value="Baseplate_J"/>
    <property type="match status" value="1"/>
</dbReference>
<name>A0A8H2QYX0_9FIRM</name>
<gene>
    <name evidence="2" type="ORF">NCTC13150_01775</name>
</gene>
<organism evidence="2 3">
    <name type="scientific">Urinicoccus massiliensis</name>
    <dbReference type="NCBI Taxonomy" id="1723382"/>
    <lineage>
        <taxon>Bacteria</taxon>
        <taxon>Bacillati</taxon>
        <taxon>Bacillota</taxon>
        <taxon>Tissierellia</taxon>
        <taxon>Tissierellales</taxon>
        <taxon>Peptoniphilaceae</taxon>
        <taxon>Urinicoccus</taxon>
    </lineage>
</organism>
<dbReference type="EMBL" id="CAACYI010000001">
    <property type="protein sequence ID" value="VFB17189.1"/>
    <property type="molecule type" value="Genomic_DNA"/>
</dbReference>
<dbReference type="AlphaFoldDB" id="A0A8H2QYX0"/>
<dbReference type="PANTHER" id="PTHR37829:SF3">
    <property type="entry name" value="PROTEIN JAYE-RELATED"/>
    <property type="match status" value="1"/>
</dbReference>
<proteinExistence type="predicted"/>
<evidence type="ECO:0000313" key="2">
    <source>
        <dbReference type="EMBL" id="VFB17189.1"/>
    </source>
</evidence>
<comment type="caution">
    <text evidence="2">The sequence shown here is derived from an EMBL/GenBank/DDBJ whole genome shotgun (WGS) entry which is preliminary data.</text>
</comment>
<evidence type="ECO:0000259" key="1">
    <source>
        <dbReference type="Pfam" id="PF04865"/>
    </source>
</evidence>
<dbReference type="InterPro" id="IPR052399">
    <property type="entry name" value="Phage_Baseplate_Assmbl_Protein"/>
</dbReference>